<feature type="non-terminal residue" evidence="1">
    <location>
        <position position="250"/>
    </location>
</feature>
<dbReference type="Proteomes" id="UP001596083">
    <property type="component" value="Unassembled WGS sequence"/>
</dbReference>
<dbReference type="InterPro" id="IPR009057">
    <property type="entry name" value="Homeodomain-like_sf"/>
</dbReference>
<gene>
    <name evidence="1" type="ORF">ACFP1Z_30145</name>
</gene>
<dbReference type="NCBIfam" id="NF033545">
    <property type="entry name" value="transpos_IS630"/>
    <property type="match status" value="1"/>
</dbReference>
<accession>A0ABW0Z6J0</accession>
<dbReference type="Pfam" id="PF13565">
    <property type="entry name" value="HTH_32"/>
    <property type="match status" value="1"/>
</dbReference>
<dbReference type="SUPFAM" id="SSF46689">
    <property type="entry name" value="Homeodomain-like"/>
    <property type="match status" value="1"/>
</dbReference>
<comment type="caution">
    <text evidence="1">The sequence shown here is derived from an EMBL/GenBank/DDBJ whole genome shotgun (WGS) entry which is preliminary data.</text>
</comment>
<reference evidence="2" key="1">
    <citation type="journal article" date="2019" name="Int. J. Syst. Evol. Microbiol.">
        <title>The Global Catalogue of Microorganisms (GCM) 10K type strain sequencing project: providing services to taxonomists for standard genome sequencing and annotation.</title>
        <authorList>
            <consortium name="The Broad Institute Genomics Platform"/>
            <consortium name="The Broad Institute Genome Sequencing Center for Infectious Disease"/>
            <person name="Wu L."/>
            <person name="Ma J."/>
        </authorList>
    </citation>
    <scope>NUCLEOTIDE SEQUENCE [LARGE SCALE GENOMIC DNA]</scope>
    <source>
        <strain evidence="2">CGMCC 4.7304</strain>
    </source>
</reference>
<name>A0ABW0Z6J0_9ACTN</name>
<dbReference type="RefSeq" id="WP_390320888.1">
    <property type="nucleotide sequence ID" value="NZ_JBHSPB010000028.1"/>
</dbReference>
<organism evidence="1 2">
    <name type="scientific">Streptomyces gamaensis</name>
    <dbReference type="NCBI Taxonomy" id="1763542"/>
    <lineage>
        <taxon>Bacteria</taxon>
        <taxon>Bacillati</taxon>
        <taxon>Actinomycetota</taxon>
        <taxon>Actinomycetes</taxon>
        <taxon>Kitasatosporales</taxon>
        <taxon>Streptomycetaceae</taxon>
        <taxon>Streptomyces</taxon>
    </lineage>
</organism>
<proteinExistence type="predicted"/>
<keyword evidence="2" id="KW-1185">Reference proteome</keyword>
<protein>
    <submittedName>
        <fullName evidence="1">IS630 family transposase</fullName>
    </submittedName>
</protein>
<evidence type="ECO:0000313" key="2">
    <source>
        <dbReference type="Proteomes" id="UP001596083"/>
    </source>
</evidence>
<dbReference type="InterPro" id="IPR047655">
    <property type="entry name" value="Transpos_IS630-like"/>
</dbReference>
<evidence type="ECO:0000313" key="1">
    <source>
        <dbReference type="EMBL" id="MFC5724424.1"/>
    </source>
</evidence>
<sequence>MNLRPSLEQAEDLRELLASRSVSADVALRARIVLWSSEGRRRKDIAELLGISARTVDRCKVRYAERGLAGLEDRPRRRGREQVPPRTRARVIALTRMSPPAGTGLSHWSTRTLADYLRRHEGISVSWHYIARVWREENLRPHRSGTFKLSKDPAFADKVADVVGLYLDPPGGAVVLSVDEKTQMQALDRTQPLLPVTFAAGEKRTADYVRHGTTNLFAALNVATGEVLGECRPDRNAANFLAFLKKAVKP</sequence>
<dbReference type="EMBL" id="JBHSPB010000028">
    <property type="protein sequence ID" value="MFC5724424.1"/>
    <property type="molecule type" value="Genomic_DNA"/>
</dbReference>